<protein>
    <recommendedName>
        <fullName evidence="3">Transposase</fullName>
    </recommendedName>
</protein>
<organism evidence="1 2">
    <name type="scientific">Corynebacterium belfantii</name>
    <dbReference type="NCBI Taxonomy" id="2014537"/>
    <lineage>
        <taxon>Bacteria</taxon>
        <taxon>Bacillati</taxon>
        <taxon>Actinomycetota</taxon>
        <taxon>Actinomycetes</taxon>
        <taxon>Mycobacteriales</taxon>
        <taxon>Corynebacteriaceae</taxon>
        <taxon>Corynebacterium</taxon>
    </lineage>
</organism>
<evidence type="ECO:0008006" key="3">
    <source>
        <dbReference type="Google" id="ProtNLM"/>
    </source>
</evidence>
<evidence type="ECO:0000313" key="2">
    <source>
        <dbReference type="Proteomes" id="UP000615580"/>
    </source>
</evidence>
<gene>
    <name evidence="1" type="ORF">I4J41_10655</name>
</gene>
<comment type="caution">
    <text evidence="1">The sequence shown here is derived from an EMBL/GenBank/DDBJ whole genome shotgun (WGS) entry which is preliminary data.</text>
</comment>
<keyword evidence="2" id="KW-1185">Reference proteome</keyword>
<dbReference type="EMBL" id="JADQUG010000054">
    <property type="protein sequence ID" value="MBG9355015.1"/>
    <property type="molecule type" value="Genomic_DNA"/>
</dbReference>
<dbReference type="Proteomes" id="UP000615580">
    <property type="component" value="Unassembled WGS sequence"/>
</dbReference>
<name>A0ABS0LES9_9CORY</name>
<accession>A0ABS0LES9</accession>
<reference evidence="1 2" key="1">
    <citation type="journal article" date="2020" name="J. Clin. Microbiol.">
        <title>Assessing the Genetic Diversity of Austrian Corynebacterium diphtheriae Clinical Isolates, 2011-2019.</title>
        <authorList>
            <person name="Schaeffer J."/>
            <person name="Huhulescu S."/>
            <person name="Stoeger A."/>
            <person name="Allerberger F."/>
            <person name="Ruppitsch W."/>
        </authorList>
    </citation>
    <scope>NUCLEOTIDE SEQUENCE [LARGE SCALE GENOMIC DNA]</scope>
    <source>
        <strain evidence="1 2">04-17</strain>
    </source>
</reference>
<evidence type="ECO:0000313" key="1">
    <source>
        <dbReference type="EMBL" id="MBG9355015.1"/>
    </source>
</evidence>
<proteinExistence type="predicted"/>
<sequence length="97" mass="11401">MRGHVTERLPEDLVAENARLRRENHQLRDTNELLKAASAFSPHDQTRNVKKRFRFIDEHWNRFSALFICQTLNTHREGGFLSSRGYRQSKAHGLKCP</sequence>